<keyword evidence="2" id="KW-1185">Reference proteome</keyword>
<reference evidence="1 2" key="1">
    <citation type="submission" date="2018-11" db="EMBL/GenBank/DDBJ databases">
        <title>The draft genome sequence of Amphritea balenae JAMM 1525T.</title>
        <authorList>
            <person name="Fang Z."/>
            <person name="Zhang Y."/>
            <person name="Han X."/>
        </authorList>
    </citation>
    <scope>NUCLEOTIDE SEQUENCE [LARGE SCALE GENOMIC DNA]</scope>
    <source>
        <strain evidence="1 2">JAMM 1525</strain>
    </source>
</reference>
<evidence type="ECO:0000313" key="1">
    <source>
        <dbReference type="EMBL" id="RRC97442.1"/>
    </source>
</evidence>
<dbReference type="InterPro" id="IPR008023">
    <property type="entry name" value="DUF748"/>
</dbReference>
<dbReference type="Pfam" id="PF05359">
    <property type="entry name" value="DUF748"/>
    <property type="match status" value="1"/>
</dbReference>
<dbReference type="EMBL" id="RQXV01000012">
    <property type="protein sequence ID" value="RRC97442.1"/>
    <property type="molecule type" value="Genomic_DNA"/>
</dbReference>
<organism evidence="1 2">
    <name type="scientific">Amphritea balenae</name>
    <dbReference type="NCBI Taxonomy" id="452629"/>
    <lineage>
        <taxon>Bacteria</taxon>
        <taxon>Pseudomonadati</taxon>
        <taxon>Pseudomonadota</taxon>
        <taxon>Gammaproteobacteria</taxon>
        <taxon>Oceanospirillales</taxon>
        <taxon>Oceanospirillaceae</taxon>
        <taxon>Amphritea</taxon>
    </lineage>
</organism>
<dbReference type="AlphaFoldDB" id="A0A3P1SME5"/>
<accession>A0A3P1SME5</accession>
<dbReference type="OrthoDB" id="6114420at2"/>
<evidence type="ECO:0000313" key="2">
    <source>
        <dbReference type="Proteomes" id="UP000267535"/>
    </source>
</evidence>
<dbReference type="Proteomes" id="UP000267535">
    <property type="component" value="Unassembled WGS sequence"/>
</dbReference>
<proteinExistence type="predicted"/>
<gene>
    <name evidence="1" type="ORF">EHS89_18235</name>
</gene>
<comment type="caution">
    <text evidence="1">The sequence shown here is derived from an EMBL/GenBank/DDBJ whole genome shotgun (WGS) entry which is preliminary data.</text>
</comment>
<protein>
    <submittedName>
        <fullName evidence="1">DUF748 domain-containing protein</fullName>
    </submittedName>
</protein>
<sequence length="886" mass="96452">MSVKGFLRKFIIFSALFFLFLHTSIQLGRDYAVQWLLNQGAESAHIHSLSVNWFTGKVRLHGVHIITPDQPDLRLANLELDLDYQALFKKRILISALSIEGLSADLLQQSGDESSQYVIGPVQIPVSDTTEEAVEPDDSDSSDWLVGLDKLTISDLNWQARLPEGTHQLAIDQGSISTFYMWREQATTELKLLGSINGAQFDLDTRGQPLPETKRSEIVISLKALPVHSFTAPFVPGLKATLSADLTISVEAGEQIAITQKGNISVDNFSWQDSDLNLSQKSLGWQGDTDLLITNSQLQKVNIKGELKAGALGLENPQLLVELLSSHWQGNADLQFNDGALGEINLIGGLQAKALNLQSEKRLQVELADLDWNGPLNVKLREPEVLVSGDSGALQLSGFQLSGLASPESQQAQKIALLNRLNVKNINLSLPEELSVGSVDINALRVAPGSEAKSEQTLVSTDVQIQRIKMKLAEAVDIKQVRLSNLVLQETLDQAQQPQNVNRLLADLEQLQGPADNSQTAIEGNDSQPDKPLRVTLGKVVVAEDSKILFTDNSTQPVFSSEIGIVRAEINQLDTGSKQPARFDLGLKLNGFTGLDLSGSTNMAGGGDTAIWKGDLKQLDLPRLSPYSIIHTGYYLQNGQLHLSSKGELADGKIDGTNHIQINRLEVEVADQDQMSKFSKKLSMPLGTAISVLQDSDDNIDLDIPVTGSLDDPDFGIQSVINRLAGKGLKKAAFSFLTKSLQPYGALISLAVSVAQDGSFISLQPVAFSPGKAGLDDTGRDYLTKISTMMSDRKGMRLNICGQVVQQDQALIRTTLEEQNKKRDEPLTAEQLAEEELKQLAELAQLRTDAVKTQLIASIPGERLFGCFPVPRLDDPKALPTATLGL</sequence>
<dbReference type="RefSeq" id="WP_124927605.1">
    <property type="nucleotide sequence ID" value="NZ_BMOH01000009.1"/>
</dbReference>
<name>A0A3P1SME5_9GAMM</name>